<feature type="domain" description="SsuA/THI5-like" evidence="2">
    <location>
        <begin position="52"/>
        <end position="266"/>
    </location>
</feature>
<feature type="chain" id="PRO_5028964829" evidence="1">
    <location>
        <begin position="27"/>
        <end position="346"/>
    </location>
</feature>
<dbReference type="EMBL" id="CP060716">
    <property type="protein sequence ID" value="QNN62320.1"/>
    <property type="molecule type" value="Genomic_DNA"/>
</dbReference>
<name>A0A7G9S395_9MICO</name>
<gene>
    <name evidence="3" type="ORF">H9L06_08545</name>
</gene>
<evidence type="ECO:0000259" key="2">
    <source>
        <dbReference type="Pfam" id="PF09084"/>
    </source>
</evidence>
<dbReference type="InterPro" id="IPR027939">
    <property type="entry name" value="NMT1/THI5"/>
</dbReference>
<feature type="signal peptide" evidence="1">
    <location>
        <begin position="1"/>
        <end position="26"/>
    </location>
</feature>
<dbReference type="SUPFAM" id="SSF53850">
    <property type="entry name" value="Periplasmic binding protein-like II"/>
    <property type="match status" value="1"/>
</dbReference>
<organism evidence="3 4">
    <name type="scientific">Leucobacter denitrificans</name>
    <dbReference type="NCBI Taxonomy" id="683042"/>
    <lineage>
        <taxon>Bacteria</taxon>
        <taxon>Bacillati</taxon>
        <taxon>Actinomycetota</taxon>
        <taxon>Actinomycetes</taxon>
        <taxon>Micrococcales</taxon>
        <taxon>Microbacteriaceae</taxon>
        <taxon>Leucobacter</taxon>
    </lineage>
</organism>
<proteinExistence type="predicted"/>
<dbReference type="PANTHER" id="PTHR31528">
    <property type="entry name" value="4-AMINO-5-HYDROXYMETHYL-2-METHYLPYRIMIDINE PHOSPHATE SYNTHASE THI11-RELATED"/>
    <property type="match status" value="1"/>
</dbReference>
<evidence type="ECO:0000313" key="3">
    <source>
        <dbReference type="EMBL" id="QNN62320.1"/>
    </source>
</evidence>
<evidence type="ECO:0000256" key="1">
    <source>
        <dbReference type="SAM" id="SignalP"/>
    </source>
</evidence>
<protein>
    <submittedName>
        <fullName evidence="3">ABC transporter substrate-binding protein</fullName>
    </submittedName>
</protein>
<dbReference type="AlphaFoldDB" id="A0A7G9S395"/>
<dbReference type="PANTHER" id="PTHR31528:SF15">
    <property type="entry name" value="RIBOFLAVIN-BINDING PROTEIN RIBY"/>
    <property type="match status" value="1"/>
</dbReference>
<reference evidence="3 4" key="1">
    <citation type="submission" date="2020-08" db="EMBL/GenBank/DDBJ databases">
        <title>Genome sequence of Leucobacter denitrificans KACC 14055T.</title>
        <authorList>
            <person name="Hyun D.-W."/>
            <person name="Bae J.-W."/>
        </authorList>
    </citation>
    <scope>NUCLEOTIDE SEQUENCE [LARGE SCALE GENOMIC DNA]</scope>
    <source>
        <strain evidence="3 4">KACC 14055</strain>
    </source>
</reference>
<evidence type="ECO:0000313" key="4">
    <source>
        <dbReference type="Proteomes" id="UP000515934"/>
    </source>
</evidence>
<accession>A0A7G9S395</accession>
<dbReference type="RefSeq" id="WP_187554791.1">
    <property type="nucleotide sequence ID" value="NZ_CP060716.1"/>
</dbReference>
<dbReference type="Pfam" id="PF09084">
    <property type="entry name" value="NMT1"/>
    <property type="match status" value="1"/>
</dbReference>
<dbReference type="Proteomes" id="UP000515934">
    <property type="component" value="Chromosome"/>
</dbReference>
<sequence>MKKRILPALALASAAALILTGCSSNGSSEGDGEAAVELDHVTVQLDYVPRGNHAMFFVGQDQGFFEEEGIVVDDIIKGTGSPDAMRIVGTGKADFGFGDLPTLATARSQGVEVTALAAVNQSSPLGMCSLAENHELNTAEDLIGLNVGVHPAGSTYIFWQALLAANGIEGKVNELTVTPPYESYLLTGNVDAIICYIDAEVPELEAKAGGPGSLSIMLGSENGYDVYGSGMFTSQALIDDNPDLVERFTRAYLKAFQWTIDNPEEAATILAASSAELAGKESIFIEQLQADIDFTFESDATASEGLGTMHEDVWQNTIDVLANQGVIETAPEASSVFDISFQKAAQ</sequence>
<keyword evidence="1" id="KW-0732">Signal</keyword>
<dbReference type="InterPro" id="IPR015168">
    <property type="entry name" value="SsuA/THI5"/>
</dbReference>
<dbReference type="KEGG" id="ldn:H9L06_08545"/>
<dbReference type="PROSITE" id="PS51257">
    <property type="entry name" value="PROKAR_LIPOPROTEIN"/>
    <property type="match status" value="1"/>
</dbReference>
<dbReference type="Gene3D" id="3.40.190.10">
    <property type="entry name" value="Periplasmic binding protein-like II"/>
    <property type="match status" value="2"/>
</dbReference>
<dbReference type="GO" id="GO:0009228">
    <property type="term" value="P:thiamine biosynthetic process"/>
    <property type="evidence" value="ECO:0007669"/>
    <property type="project" value="InterPro"/>
</dbReference>
<keyword evidence="4" id="KW-1185">Reference proteome</keyword>